<dbReference type="EMBL" id="JAPIUZ010000007">
    <property type="protein sequence ID" value="MCX2564589.1"/>
    <property type="molecule type" value="Genomic_DNA"/>
</dbReference>
<accession>A0ABT3QH42</accession>
<sequence length="274" mass="29953">MVLASVQDKPSVVAAENMWADLAAQITGPDMTVTSVLSRPVSDPHLYEPGPAEGRMVSDATLVIANGAGYDAWMERLARTRSPAAFPVLRVQDVADWHEGDNVHLWYNISAVEAFIKAFVAACQKADPSHASAYAVRGQRLQAAVDQVKNVIATARSEVSGQPVAATEQVFTPLADRMGLRMKRQGFQLAVMNDVEPAPSEVAMFEDDIRQHRINLLIYNSQVNRPSVERLVAMAKQEGVPVLAVSETMPQGLHWQQWVSDTVEQAAGLLEVKK</sequence>
<keyword evidence="8" id="KW-1185">Reference proteome</keyword>
<dbReference type="PRINTS" id="PR00690">
    <property type="entry name" value="ADHESNFAMILY"/>
</dbReference>
<dbReference type="Gene3D" id="3.40.50.1980">
    <property type="entry name" value="Nitrogenase molybdenum iron protein domain"/>
    <property type="match status" value="2"/>
</dbReference>
<evidence type="ECO:0000256" key="4">
    <source>
        <dbReference type="ARBA" id="ARBA00022723"/>
    </source>
</evidence>
<dbReference type="InterPro" id="IPR050492">
    <property type="entry name" value="Bact_metal-bind_prot9"/>
</dbReference>
<dbReference type="InterPro" id="IPR006127">
    <property type="entry name" value="ZnuA-like"/>
</dbReference>
<dbReference type="InterPro" id="IPR006128">
    <property type="entry name" value="Lipoprotein_PsaA-like"/>
</dbReference>
<evidence type="ECO:0000256" key="1">
    <source>
        <dbReference type="ARBA" id="ARBA00004196"/>
    </source>
</evidence>
<evidence type="ECO:0000256" key="2">
    <source>
        <dbReference type="ARBA" id="ARBA00011028"/>
    </source>
</evidence>
<proteinExistence type="inferred from homology"/>
<protein>
    <submittedName>
        <fullName evidence="7">Zinc ABC transporter substrate-binding protein</fullName>
    </submittedName>
</protein>
<comment type="caution">
    <text evidence="7">The sequence shown here is derived from an EMBL/GenBank/DDBJ whole genome shotgun (WGS) entry which is preliminary data.</text>
</comment>
<evidence type="ECO:0000256" key="3">
    <source>
        <dbReference type="ARBA" id="ARBA00022448"/>
    </source>
</evidence>
<gene>
    <name evidence="7" type="ORF">OQ497_11560</name>
</gene>
<dbReference type="Pfam" id="PF01297">
    <property type="entry name" value="ZnuA"/>
    <property type="match status" value="1"/>
</dbReference>
<evidence type="ECO:0000256" key="5">
    <source>
        <dbReference type="ARBA" id="ARBA00022729"/>
    </source>
</evidence>
<keyword evidence="5" id="KW-0732">Signal</keyword>
<keyword evidence="3 6" id="KW-0813">Transport</keyword>
<dbReference type="PANTHER" id="PTHR42953">
    <property type="entry name" value="HIGH-AFFINITY ZINC UPTAKE SYSTEM PROTEIN ZNUA-RELATED"/>
    <property type="match status" value="1"/>
</dbReference>
<name>A0ABT3QH42_9PROT</name>
<dbReference type="PANTHER" id="PTHR42953:SF1">
    <property type="entry name" value="METAL-BINDING PROTEIN HI_0362-RELATED"/>
    <property type="match status" value="1"/>
</dbReference>
<evidence type="ECO:0000313" key="7">
    <source>
        <dbReference type="EMBL" id="MCX2564589.1"/>
    </source>
</evidence>
<dbReference type="Proteomes" id="UP001301152">
    <property type="component" value="Unassembled WGS sequence"/>
</dbReference>
<comment type="subcellular location">
    <subcellularLocation>
        <location evidence="1">Cell envelope</location>
    </subcellularLocation>
</comment>
<reference evidence="7 8" key="1">
    <citation type="submission" date="2022-11" db="EMBL/GenBank/DDBJ databases">
        <title>Genome sequencing of Acetobacter type strain.</title>
        <authorList>
            <person name="Heo J."/>
            <person name="Lee D."/>
            <person name="Han B.-H."/>
            <person name="Hong S.-B."/>
            <person name="Kwon S.-W."/>
        </authorList>
    </citation>
    <scope>NUCLEOTIDE SEQUENCE [LARGE SCALE GENOMIC DNA]</scope>
    <source>
        <strain evidence="7 8">KACC 21253</strain>
    </source>
</reference>
<keyword evidence="4" id="KW-0479">Metal-binding</keyword>
<evidence type="ECO:0000256" key="6">
    <source>
        <dbReference type="RuleBase" id="RU003512"/>
    </source>
</evidence>
<comment type="similarity">
    <text evidence="2 6">Belongs to the bacterial solute-binding protein 9 family.</text>
</comment>
<evidence type="ECO:0000313" key="8">
    <source>
        <dbReference type="Proteomes" id="UP001301152"/>
    </source>
</evidence>
<dbReference type="SUPFAM" id="SSF53807">
    <property type="entry name" value="Helical backbone' metal receptor"/>
    <property type="match status" value="1"/>
</dbReference>
<dbReference type="RefSeq" id="WP_233127518.1">
    <property type="nucleotide sequence ID" value="NZ_JAERKX010000009.1"/>
</dbReference>
<organism evidence="7 8">
    <name type="scientific">Acetobacter thailandicus</name>
    <dbReference type="NCBI Taxonomy" id="1502842"/>
    <lineage>
        <taxon>Bacteria</taxon>
        <taxon>Pseudomonadati</taxon>
        <taxon>Pseudomonadota</taxon>
        <taxon>Alphaproteobacteria</taxon>
        <taxon>Acetobacterales</taxon>
        <taxon>Acetobacteraceae</taxon>
        <taxon>Acetobacter</taxon>
    </lineage>
</organism>